<dbReference type="InterPro" id="IPR041174">
    <property type="entry name" value="KRR1-like_KH1"/>
</dbReference>
<dbReference type="AlphaFoldDB" id="A0A7S3ABX5"/>
<dbReference type="InterPro" id="IPR024166">
    <property type="entry name" value="rRNA_assembly_KRR1"/>
</dbReference>
<protein>
    <recommendedName>
        <fullName evidence="8">KRR-R motif-containing protein 1</fullName>
    </recommendedName>
</protein>
<gene>
    <name evidence="11" type="ORF">HERI1096_LOCUS717</name>
</gene>
<dbReference type="Pfam" id="PF17903">
    <property type="entry name" value="KH_KRR1_1st"/>
    <property type="match status" value="1"/>
</dbReference>
<evidence type="ECO:0000256" key="8">
    <source>
        <dbReference type="ARBA" id="ARBA00032993"/>
    </source>
</evidence>
<feature type="compositionally biased region" description="Basic residues" evidence="9">
    <location>
        <begin position="279"/>
        <end position="291"/>
    </location>
</feature>
<sequence length="291" mass="32668">MKARDMIKLLARSVNLQQAQKILEDDVASDIIKIGGLCPNKERFIKRRDRLLGPNGSTLKAIELLTNCYVMVQGNTVACMGPYKGLKQVRKLVEDCMRNYHPVYHIKAMMIRRELEKDPTLANESWDRFLPKFKKQNSKRPKRRKAKDAEEKAYTPFPPAQTPRKVDLQLESGEYFLSEEQKRARAEEKKTEQQAAGAAASQAKRQQRFQPPKEKVAQPVTAATPPPARATAELIASVKRSSAGSKRPRPVADAPPSPAEAKKAKKEALAPLLPEPKITKKKKSLLKAKKA</sequence>
<feature type="compositionally biased region" description="Low complexity" evidence="9">
    <location>
        <begin position="193"/>
        <end position="210"/>
    </location>
</feature>
<organism evidence="11">
    <name type="scientific">Haptolina ericina</name>
    <dbReference type="NCBI Taxonomy" id="156174"/>
    <lineage>
        <taxon>Eukaryota</taxon>
        <taxon>Haptista</taxon>
        <taxon>Haptophyta</taxon>
        <taxon>Prymnesiophyceae</taxon>
        <taxon>Prymnesiales</taxon>
        <taxon>Prymnesiaceae</taxon>
        <taxon>Haptolina</taxon>
    </lineage>
</organism>
<name>A0A7S3ABX5_9EUKA</name>
<keyword evidence="6" id="KW-0539">Nucleus</keyword>
<dbReference type="Pfam" id="PF21800">
    <property type="entry name" value="KH_KRR1_2nd"/>
    <property type="match status" value="1"/>
</dbReference>
<keyword evidence="7" id="KW-0687">Ribonucleoprotein</keyword>
<accession>A0A7S3ABX5</accession>
<evidence type="ECO:0000256" key="7">
    <source>
        <dbReference type="ARBA" id="ARBA00023274"/>
    </source>
</evidence>
<keyword evidence="4" id="KW-0698">rRNA processing</keyword>
<dbReference type="InterPro" id="IPR004087">
    <property type="entry name" value="KH_dom"/>
</dbReference>
<feature type="region of interest" description="Disordered" evidence="9">
    <location>
        <begin position="132"/>
        <end position="166"/>
    </location>
</feature>
<dbReference type="GO" id="GO:0032040">
    <property type="term" value="C:small-subunit processome"/>
    <property type="evidence" value="ECO:0007669"/>
    <property type="project" value="TreeGrafter"/>
</dbReference>
<reference evidence="11" key="1">
    <citation type="submission" date="2021-01" db="EMBL/GenBank/DDBJ databases">
        <authorList>
            <person name="Corre E."/>
            <person name="Pelletier E."/>
            <person name="Niang G."/>
            <person name="Scheremetjew M."/>
            <person name="Finn R."/>
            <person name="Kale V."/>
            <person name="Holt S."/>
            <person name="Cochrane G."/>
            <person name="Meng A."/>
            <person name="Brown T."/>
            <person name="Cohen L."/>
        </authorList>
    </citation>
    <scope>NUCLEOTIDE SEQUENCE</scope>
    <source>
        <strain evidence="11">CCMP281</strain>
    </source>
</reference>
<proteinExistence type="inferred from homology"/>
<feature type="compositionally biased region" description="Basic and acidic residues" evidence="9">
    <location>
        <begin position="180"/>
        <end position="192"/>
    </location>
</feature>
<evidence type="ECO:0000256" key="3">
    <source>
        <dbReference type="ARBA" id="ARBA00022517"/>
    </source>
</evidence>
<feature type="domain" description="K Homology" evidence="10">
    <location>
        <begin position="28"/>
        <end position="98"/>
    </location>
</feature>
<dbReference type="EMBL" id="HBHX01001249">
    <property type="protein sequence ID" value="CAE0097245.1"/>
    <property type="molecule type" value="Transcribed_RNA"/>
</dbReference>
<keyword evidence="3" id="KW-0690">Ribosome biogenesis</keyword>
<evidence type="ECO:0000256" key="5">
    <source>
        <dbReference type="ARBA" id="ARBA00022884"/>
    </source>
</evidence>
<comment type="subcellular location">
    <subcellularLocation>
        <location evidence="1">Nucleus</location>
        <location evidence="1">Nucleolus</location>
    </subcellularLocation>
</comment>
<dbReference type="CDD" id="cd22394">
    <property type="entry name" value="KH-I_KRR1_rpt2"/>
    <property type="match status" value="1"/>
</dbReference>
<dbReference type="SUPFAM" id="SSF54791">
    <property type="entry name" value="Eukaryotic type KH-domain (KH-domain type I)"/>
    <property type="match status" value="1"/>
</dbReference>
<evidence type="ECO:0000256" key="2">
    <source>
        <dbReference type="ARBA" id="ARBA00009344"/>
    </source>
</evidence>
<evidence type="ECO:0000256" key="4">
    <source>
        <dbReference type="ARBA" id="ARBA00022552"/>
    </source>
</evidence>
<dbReference type="InterPro" id="IPR036612">
    <property type="entry name" value="KH_dom_type_1_sf"/>
</dbReference>
<feature type="region of interest" description="Disordered" evidence="9">
    <location>
        <begin position="180"/>
        <end position="291"/>
    </location>
</feature>
<evidence type="ECO:0000256" key="1">
    <source>
        <dbReference type="ARBA" id="ARBA00004604"/>
    </source>
</evidence>
<dbReference type="InterPro" id="IPR048548">
    <property type="entry name" value="KRR1-like_KH2"/>
</dbReference>
<comment type="similarity">
    <text evidence="2">Belongs to the KRR1 family.</text>
</comment>
<feature type="compositionally biased region" description="Basic residues" evidence="9">
    <location>
        <begin position="132"/>
        <end position="146"/>
    </location>
</feature>
<evidence type="ECO:0000313" key="11">
    <source>
        <dbReference type="EMBL" id="CAE0097245.1"/>
    </source>
</evidence>
<dbReference type="Gene3D" id="3.30.1370.10">
    <property type="entry name" value="K Homology domain, type 1"/>
    <property type="match status" value="1"/>
</dbReference>
<dbReference type="GO" id="GO:0006364">
    <property type="term" value="P:rRNA processing"/>
    <property type="evidence" value="ECO:0007669"/>
    <property type="project" value="UniProtKB-KW"/>
</dbReference>
<evidence type="ECO:0000256" key="6">
    <source>
        <dbReference type="ARBA" id="ARBA00023242"/>
    </source>
</evidence>
<dbReference type="GO" id="GO:0003723">
    <property type="term" value="F:RNA binding"/>
    <property type="evidence" value="ECO:0007669"/>
    <property type="project" value="UniProtKB-KW"/>
</dbReference>
<dbReference type="PANTHER" id="PTHR12581">
    <property type="entry name" value="HIV-1 REV BINDING PROTEIN 2, 3"/>
    <property type="match status" value="1"/>
</dbReference>
<dbReference type="InterPro" id="IPR048549">
    <property type="entry name" value="KRR1-like_KH2_euk"/>
</dbReference>
<dbReference type="SMART" id="SM00322">
    <property type="entry name" value="KH"/>
    <property type="match status" value="1"/>
</dbReference>
<keyword evidence="5" id="KW-0694">RNA-binding</keyword>
<dbReference type="PANTHER" id="PTHR12581:SF0">
    <property type="entry name" value="KRR1 SMALL SUBUNIT PROCESSOME COMPONENT HOMOLOG"/>
    <property type="match status" value="1"/>
</dbReference>
<evidence type="ECO:0000256" key="9">
    <source>
        <dbReference type="SAM" id="MobiDB-lite"/>
    </source>
</evidence>
<dbReference type="FunFam" id="3.30.1370.10:FF:000011">
    <property type="entry name" value="KRR1 small subunit processome component"/>
    <property type="match status" value="1"/>
</dbReference>
<evidence type="ECO:0000259" key="10">
    <source>
        <dbReference type="SMART" id="SM00322"/>
    </source>
</evidence>